<dbReference type="Proteomes" id="UP000286097">
    <property type="component" value="Unassembled WGS sequence"/>
</dbReference>
<dbReference type="VEuPathDB" id="FungiDB:DD237_004284"/>
<dbReference type="EMBL" id="QLLG01000230">
    <property type="protein sequence ID" value="RMX65772.1"/>
    <property type="molecule type" value="Genomic_DNA"/>
</dbReference>
<evidence type="ECO:0000313" key="3">
    <source>
        <dbReference type="Proteomes" id="UP000282087"/>
    </source>
</evidence>
<evidence type="ECO:0000313" key="1">
    <source>
        <dbReference type="EMBL" id="RMX65772.1"/>
    </source>
</evidence>
<comment type="caution">
    <text evidence="1">The sequence shown here is derived from an EMBL/GenBank/DDBJ whole genome shotgun (WGS) entry which is preliminary data.</text>
</comment>
<dbReference type="AlphaFoldDB" id="A0A3M6VHH6"/>
<accession>A0A3M6VHH6</accession>
<reference evidence="3 4" key="1">
    <citation type="submission" date="2018-06" db="EMBL/GenBank/DDBJ databases">
        <title>Comparative genomics of downy mildews reveals potential adaptations to biotrophy.</title>
        <authorList>
            <person name="Fletcher K."/>
            <person name="Klosterman S.J."/>
            <person name="Derevnina L."/>
            <person name="Martin F."/>
            <person name="Koike S."/>
            <person name="Reyes Chin-Wo S."/>
            <person name="Mou B."/>
            <person name="Michelmore R."/>
        </authorList>
    </citation>
    <scope>NUCLEOTIDE SEQUENCE [LARGE SCALE GENOMIC DNA]</scope>
    <source>
        <strain evidence="2 4">R13</strain>
        <strain evidence="1 3">R14</strain>
    </source>
</reference>
<protein>
    <submittedName>
        <fullName evidence="1">Uncharacterized protein</fullName>
    </submittedName>
</protein>
<gene>
    <name evidence="2" type="ORF">DD237_004284</name>
    <name evidence="1" type="ORF">DD238_004374</name>
</gene>
<dbReference type="Proteomes" id="UP000282087">
    <property type="component" value="Unassembled WGS sequence"/>
</dbReference>
<keyword evidence="3" id="KW-1185">Reference proteome</keyword>
<organism evidence="1 3">
    <name type="scientific">Peronospora effusa</name>
    <dbReference type="NCBI Taxonomy" id="542832"/>
    <lineage>
        <taxon>Eukaryota</taxon>
        <taxon>Sar</taxon>
        <taxon>Stramenopiles</taxon>
        <taxon>Oomycota</taxon>
        <taxon>Peronosporomycetes</taxon>
        <taxon>Peronosporales</taxon>
        <taxon>Peronosporaceae</taxon>
        <taxon>Peronospora</taxon>
    </lineage>
</organism>
<evidence type="ECO:0000313" key="2">
    <source>
        <dbReference type="EMBL" id="RQM11679.1"/>
    </source>
</evidence>
<sequence>MLSRLLESYDIGPMVVAATRVPEDKVVLRVEAEVKDLWVWQGRTPDYVFTNLGLDKAGDILFDNHLLLFWTSYTILMYMRHSKYQCAWYWIILQVCF</sequence>
<dbReference type="EMBL" id="QKXF01000398">
    <property type="protein sequence ID" value="RQM11679.1"/>
    <property type="molecule type" value="Genomic_DNA"/>
</dbReference>
<evidence type="ECO:0000313" key="4">
    <source>
        <dbReference type="Proteomes" id="UP000286097"/>
    </source>
</evidence>
<proteinExistence type="predicted"/>
<name>A0A3M6VHH6_9STRA</name>